<dbReference type="EMBL" id="KN840509">
    <property type="protein sequence ID" value="KIP06855.1"/>
    <property type="molecule type" value="Genomic_DNA"/>
</dbReference>
<dbReference type="SUPFAM" id="SSF159245">
    <property type="entry name" value="AttH-like"/>
    <property type="match status" value="1"/>
</dbReference>
<evidence type="ECO:0000313" key="5">
    <source>
        <dbReference type="Proteomes" id="UP000053257"/>
    </source>
</evidence>
<dbReference type="STRING" id="745531.A0A0C3SAA2"/>
<dbReference type="Pfam" id="PF25581">
    <property type="entry name" value="AsqO_C"/>
    <property type="match status" value="1"/>
</dbReference>
<feature type="chain" id="PRO_5002181300" description="Hydroxyneurosporene synthase" evidence="1">
    <location>
        <begin position="20"/>
        <end position="372"/>
    </location>
</feature>
<evidence type="ECO:0000313" key="4">
    <source>
        <dbReference type="EMBL" id="KIP06855.1"/>
    </source>
</evidence>
<feature type="domain" description="Diels-Alderase N-terminal" evidence="2">
    <location>
        <begin position="30"/>
        <end position="236"/>
    </location>
</feature>
<accession>A0A0C3SAA2</accession>
<gene>
    <name evidence="4" type="ORF">PHLGIDRAFT_90383</name>
</gene>
<evidence type="ECO:0000259" key="3">
    <source>
        <dbReference type="Pfam" id="PF25581"/>
    </source>
</evidence>
<reference evidence="4 5" key="1">
    <citation type="journal article" date="2014" name="PLoS Genet.">
        <title>Analysis of the Phlebiopsis gigantea genome, transcriptome and secretome provides insight into its pioneer colonization strategies of wood.</title>
        <authorList>
            <person name="Hori C."/>
            <person name="Ishida T."/>
            <person name="Igarashi K."/>
            <person name="Samejima M."/>
            <person name="Suzuki H."/>
            <person name="Master E."/>
            <person name="Ferreira P."/>
            <person name="Ruiz-Duenas F.J."/>
            <person name="Held B."/>
            <person name="Canessa P."/>
            <person name="Larrondo L.F."/>
            <person name="Schmoll M."/>
            <person name="Druzhinina I.S."/>
            <person name="Kubicek C.P."/>
            <person name="Gaskell J.A."/>
            <person name="Kersten P."/>
            <person name="St John F."/>
            <person name="Glasner J."/>
            <person name="Sabat G."/>
            <person name="Splinter BonDurant S."/>
            <person name="Syed K."/>
            <person name="Yadav J."/>
            <person name="Mgbeahuruike A.C."/>
            <person name="Kovalchuk A."/>
            <person name="Asiegbu F.O."/>
            <person name="Lackner G."/>
            <person name="Hoffmeister D."/>
            <person name="Rencoret J."/>
            <person name="Gutierrez A."/>
            <person name="Sun H."/>
            <person name="Lindquist E."/>
            <person name="Barry K."/>
            <person name="Riley R."/>
            <person name="Grigoriev I.V."/>
            <person name="Henrissat B."/>
            <person name="Kues U."/>
            <person name="Berka R.M."/>
            <person name="Martinez A.T."/>
            <person name="Covert S.F."/>
            <person name="Blanchette R.A."/>
            <person name="Cullen D."/>
        </authorList>
    </citation>
    <scope>NUCLEOTIDE SEQUENCE [LARGE SCALE GENOMIC DNA]</scope>
    <source>
        <strain evidence="4 5">11061_1 CR5-6</strain>
    </source>
</reference>
<organism evidence="4 5">
    <name type="scientific">Phlebiopsis gigantea (strain 11061_1 CR5-6)</name>
    <name type="common">White-rot fungus</name>
    <name type="synonym">Peniophora gigantea</name>
    <dbReference type="NCBI Taxonomy" id="745531"/>
    <lineage>
        <taxon>Eukaryota</taxon>
        <taxon>Fungi</taxon>
        <taxon>Dikarya</taxon>
        <taxon>Basidiomycota</taxon>
        <taxon>Agaricomycotina</taxon>
        <taxon>Agaricomycetes</taxon>
        <taxon>Polyporales</taxon>
        <taxon>Phanerochaetaceae</taxon>
        <taxon>Phlebiopsis</taxon>
    </lineage>
</organism>
<name>A0A0C3SAA2_PHLG1</name>
<feature type="signal peptide" evidence="1">
    <location>
        <begin position="1"/>
        <end position="19"/>
    </location>
</feature>
<keyword evidence="5" id="KW-1185">Reference proteome</keyword>
<proteinExistence type="predicted"/>
<evidence type="ECO:0000256" key="1">
    <source>
        <dbReference type="SAM" id="SignalP"/>
    </source>
</evidence>
<evidence type="ECO:0000259" key="2">
    <source>
        <dbReference type="Pfam" id="PF24137"/>
    </source>
</evidence>
<protein>
    <recommendedName>
        <fullName evidence="6">Hydroxyneurosporene synthase</fullName>
    </recommendedName>
</protein>
<dbReference type="Pfam" id="PF24137">
    <property type="entry name" value="DA_N"/>
    <property type="match status" value="1"/>
</dbReference>
<evidence type="ECO:0008006" key="6">
    <source>
        <dbReference type="Google" id="ProtNLM"/>
    </source>
</evidence>
<dbReference type="Proteomes" id="UP000053257">
    <property type="component" value="Unassembled WGS sequence"/>
</dbReference>
<dbReference type="InterPro" id="IPR057722">
    <property type="entry name" value="AsqO/PenF-like_C"/>
</dbReference>
<dbReference type="OrthoDB" id="5344254at2759"/>
<dbReference type="InterPro" id="IPR056402">
    <property type="entry name" value="DA_N"/>
</dbReference>
<feature type="domain" description="AsqO/PenF-like C-terminal" evidence="3">
    <location>
        <begin position="243"/>
        <end position="371"/>
    </location>
</feature>
<keyword evidence="1" id="KW-0732">Signal</keyword>
<sequence length="372" mass="38886">MRLSFLSLLSSALATSAVSLTSLPITFSDISGTLVNGPSTAQLTAQTWGLDGPKVANLNSTSFDWWYYDVVSSALDYSLVLVFWHAAPSGLWANVAGGAQPPTTVWSSLVVTLPDGSTVQSGTVAEELIVLATENGSSGTLSGTGWSWASLPDMSLYEIVIDAPDVGVQGTITLQSTSPAHYPCALASAAKPGDSIAFGEFFGWANAVPDANAVVDLTINGTKVAFSGSGYHDKNWAPVPTQDAIKAWYWGHGRLGRLNVVWFDVVLNDGTEQSSNYVVQDGKVLAASCSGASVRPTVSNATFPPLHGGAPPGGFAINMTVPGGHTLQIDVAHTTVIAGEEGTFYRWIGELSGGYVGGAKWNGTALYEQFAF</sequence>
<dbReference type="AlphaFoldDB" id="A0A0C3SAA2"/>
<dbReference type="HOGENOM" id="CLU_051719_1_0_1"/>